<reference evidence="1 2" key="1">
    <citation type="submission" date="2017-10" db="EMBL/GenBank/DDBJ databases">
        <title>The draft genome sequence of Lewinella nigricans NBRC 102662.</title>
        <authorList>
            <person name="Wang K."/>
        </authorList>
    </citation>
    <scope>NUCLEOTIDE SEQUENCE [LARGE SCALE GENOMIC DNA]</scope>
    <source>
        <strain evidence="1 2">NBRC 102662</strain>
    </source>
</reference>
<protein>
    <submittedName>
        <fullName evidence="1">Uncharacterized protein</fullName>
    </submittedName>
</protein>
<keyword evidence="2" id="KW-1185">Reference proteome</keyword>
<accession>A0A2D0NDJ9</accession>
<name>A0A2D0NDJ9_FLAN2</name>
<evidence type="ECO:0000313" key="1">
    <source>
        <dbReference type="EMBL" id="PHN06547.1"/>
    </source>
</evidence>
<proteinExistence type="predicted"/>
<dbReference type="Proteomes" id="UP000223913">
    <property type="component" value="Unassembled WGS sequence"/>
</dbReference>
<organism evidence="1 2">
    <name type="scientific">Flavilitoribacter nigricans (strain ATCC 23147 / DSM 23189 / NBRC 102662 / NCIMB 1420 / SS-2)</name>
    <name type="common">Lewinella nigricans</name>
    <dbReference type="NCBI Taxonomy" id="1122177"/>
    <lineage>
        <taxon>Bacteria</taxon>
        <taxon>Pseudomonadati</taxon>
        <taxon>Bacteroidota</taxon>
        <taxon>Saprospiria</taxon>
        <taxon>Saprospirales</taxon>
        <taxon>Lewinellaceae</taxon>
        <taxon>Flavilitoribacter</taxon>
    </lineage>
</organism>
<comment type="caution">
    <text evidence="1">The sequence shown here is derived from an EMBL/GenBank/DDBJ whole genome shotgun (WGS) entry which is preliminary data.</text>
</comment>
<sequence>MNIKNGNFNGNFNFNFNNSKLGEKVKIGAESCLLLAIAIVLDMVIEKFVLRFYRTEQPCHWGGCNLLLPECVTRMKSVPAGISHSLRSEIFILWKFHIHYQKIRKKRSLK</sequence>
<evidence type="ECO:0000313" key="2">
    <source>
        <dbReference type="Proteomes" id="UP000223913"/>
    </source>
</evidence>
<dbReference type="AlphaFoldDB" id="A0A2D0NDJ9"/>
<gene>
    <name evidence="1" type="ORF">CRP01_09590</name>
</gene>
<dbReference type="EMBL" id="PDUD01000017">
    <property type="protein sequence ID" value="PHN06547.1"/>
    <property type="molecule type" value="Genomic_DNA"/>
</dbReference>